<dbReference type="EMBL" id="JAUSTO010000021">
    <property type="protein sequence ID" value="MDQ0153482.1"/>
    <property type="molecule type" value="Genomic_DNA"/>
</dbReference>
<accession>A0AAE3VBY9</accession>
<evidence type="ECO:0000256" key="1">
    <source>
        <dbReference type="SAM" id="MobiDB-lite"/>
    </source>
</evidence>
<proteinExistence type="predicted"/>
<gene>
    <name evidence="2" type="ORF">J2S20_002202</name>
</gene>
<evidence type="ECO:0000313" key="2">
    <source>
        <dbReference type="EMBL" id="MDQ0153482.1"/>
    </source>
</evidence>
<dbReference type="Proteomes" id="UP001241537">
    <property type="component" value="Unassembled WGS sequence"/>
</dbReference>
<reference evidence="2" key="1">
    <citation type="submission" date="2023-07" db="EMBL/GenBank/DDBJ databases">
        <title>Genomic Encyclopedia of Type Strains, Phase IV (KMG-IV): sequencing the most valuable type-strain genomes for metagenomic binning, comparative biology and taxonomic classification.</title>
        <authorList>
            <person name="Goeker M."/>
        </authorList>
    </citation>
    <scope>NUCLEOTIDE SEQUENCE</scope>
    <source>
        <strain evidence="2">DSM 19659</strain>
    </source>
</reference>
<feature type="compositionally biased region" description="Basic and acidic residues" evidence="1">
    <location>
        <begin position="152"/>
        <end position="169"/>
    </location>
</feature>
<sequence>MANTGSKSSLKRWMSIALSIVMVIGLMACGGGSGKGKEDYKKAFVGKWDAREMIGSDEDDTVDEDMMQMLKEMGMTISLSLLEDGTGSLEMMGETCPVIWGATGEGEGKGSLEDEGKKENFVLKMKDGRLSLIQDETEMIFEAASGAGTAETEGKDTKGKETKEKESKGKKPLTAGKDSAEKGIQEYWNGDYYGYWEIRSGEGYWAGFEDVRYDCMGRIKLDADGKASMVIWDQDLPLNDPVSETVLTITAQGGISENGAAVSESGYFMDGQIGHADWIIDPATVEQNKAEGYKHFIEILGDYNSDGDELSYAVYMKPWGERWDDVAAKKKELPAGYYDWYLPMIEAGKSMPDTFEGDEAGTSGGSEGSAHAQMEPMEGAPIGELGYFDFAATFVDCDINDEGKLFLPYPDNILKREDGSRIVSLDSDIYMVYIDIQPFPTKESLQMAYDMILDISKGMDTEVEEKKEKIGTFEVQEIIESNMPLGGAKVDYYISFGKKIGGYEGLELSVECGSGENDPNDLAQCTHQVIRDMIAKIHD</sequence>
<evidence type="ECO:0008006" key="4">
    <source>
        <dbReference type="Google" id="ProtNLM"/>
    </source>
</evidence>
<keyword evidence="3" id="KW-1185">Reference proteome</keyword>
<protein>
    <recommendedName>
        <fullName evidence="4">Lipoprotein</fullName>
    </recommendedName>
</protein>
<evidence type="ECO:0000313" key="3">
    <source>
        <dbReference type="Proteomes" id="UP001241537"/>
    </source>
</evidence>
<organism evidence="2 3">
    <name type="scientific">Moryella indoligenes</name>
    <dbReference type="NCBI Taxonomy" id="371674"/>
    <lineage>
        <taxon>Bacteria</taxon>
        <taxon>Bacillati</taxon>
        <taxon>Bacillota</taxon>
        <taxon>Clostridia</taxon>
        <taxon>Lachnospirales</taxon>
        <taxon>Lachnospiraceae</taxon>
        <taxon>Moryella</taxon>
    </lineage>
</organism>
<feature type="region of interest" description="Disordered" evidence="1">
    <location>
        <begin position="352"/>
        <end position="373"/>
    </location>
</feature>
<dbReference type="AlphaFoldDB" id="A0AAE3VBY9"/>
<feature type="region of interest" description="Disordered" evidence="1">
    <location>
        <begin position="144"/>
        <end position="177"/>
    </location>
</feature>
<comment type="caution">
    <text evidence="2">The sequence shown here is derived from an EMBL/GenBank/DDBJ whole genome shotgun (WGS) entry which is preliminary data.</text>
</comment>
<name>A0AAE3VBY9_9FIRM</name>
<dbReference type="RefSeq" id="WP_307255410.1">
    <property type="nucleotide sequence ID" value="NZ_JAUSTO010000021.1"/>
</dbReference>
<dbReference type="PROSITE" id="PS51257">
    <property type="entry name" value="PROKAR_LIPOPROTEIN"/>
    <property type="match status" value="1"/>
</dbReference>